<feature type="compositionally biased region" description="Basic and acidic residues" evidence="2">
    <location>
        <begin position="29"/>
        <end position="40"/>
    </location>
</feature>
<feature type="coiled-coil region" evidence="1">
    <location>
        <begin position="310"/>
        <end position="337"/>
    </location>
</feature>
<evidence type="ECO:0000313" key="3">
    <source>
        <dbReference type="EMBL" id="TNV73805.1"/>
    </source>
</evidence>
<gene>
    <name evidence="3" type="ORF">FGO68_gene12007</name>
</gene>
<comment type="caution">
    <text evidence="3">The sequence shown here is derived from an EMBL/GenBank/DDBJ whole genome shotgun (WGS) entry which is preliminary data.</text>
</comment>
<name>A0A8J8SX14_HALGN</name>
<evidence type="ECO:0000256" key="2">
    <source>
        <dbReference type="SAM" id="MobiDB-lite"/>
    </source>
</evidence>
<keyword evidence="4" id="KW-1185">Reference proteome</keyword>
<evidence type="ECO:0000256" key="1">
    <source>
        <dbReference type="SAM" id="Coils"/>
    </source>
</evidence>
<dbReference type="EMBL" id="RRYP01018048">
    <property type="protein sequence ID" value="TNV73805.1"/>
    <property type="molecule type" value="Genomic_DNA"/>
</dbReference>
<evidence type="ECO:0000313" key="4">
    <source>
        <dbReference type="Proteomes" id="UP000785679"/>
    </source>
</evidence>
<feature type="region of interest" description="Disordered" evidence="2">
    <location>
        <begin position="1"/>
        <end position="40"/>
    </location>
</feature>
<organism evidence="3 4">
    <name type="scientific">Halteria grandinella</name>
    <dbReference type="NCBI Taxonomy" id="5974"/>
    <lineage>
        <taxon>Eukaryota</taxon>
        <taxon>Sar</taxon>
        <taxon>Alveolata</taxon>
        <taxon>Ciliophora</taxon>
        <taxon>Intramacronucleata</taxon>
        <taxon>Spirotrichea</taxon>
        <taxon>Stichotrichia</taxon>
        <taxon>Sporadotrichida</taxon>
        <taxon>Halteriidae</taxon>
        <taxon>Halteria</taxon>
    </lineage>
</organism>
<protein>
    <submittedName>
        <fullName evidence="3">Uncharacterized protein</fullName>
    </submittedName>
</protein>
<accession>A0A8J8SX14</accession>
<proteinExistence type="predicted"/>
<reference evidence="3" key="1">
    <citation type="submission" date="2019-06" db="EMBL/GenBank/DDBJ databases">
        <authorList>
            <person name="Zheng W."/>
        </authorList>
    </citation>
    <scope>NUCLEOTIDE SEQUENCE</scope>
    <source>
        <strain evidence="3">QDHG01</strain>
    </source>
</reference>
<dbReference type="AlphaFoldDB" id="A0A8J8SX14"/>
<keyword evidence="1" id="KW-0175">Coiled coil</keyword>
<dbReference type="Proteomes" id="UP000785679">
    <property type="component" value="Unassembled WGS sequence"/>
</dbReference>
<feature type="coiled-coil region" evidence="1">
    <location>
        <begin position="188"/>
        <end position="251"/>
    </location>
</feature>
<sequence>MSANNSLNKAATDFLRARPLTGGQSPQKPTRDTSIGKENLHMQSQNQPIIDLIINPLTNKSLALNTTFQSAEQMHSQNVQQPQRLATHDFQLTQSTANEASAVDYFLLRLSELEYRVRQTESYIKLSDELREVKSHKANENKREKQGLFMALADRIHECELGLKGIDSKIEVSLKGTEAKILESNSQLVHLKEAIKGIEVKITESENRTIKGQLDLTQSLEKAYSLTDGLKDELEDKMQKLMARETRKMIEFRELVENSLASYQREVRTEQVKIQSGSEKQMQEVCMMIEELAKVIRGFEWQLNGMKSQQEGTSQLLKNETHRINELEKQSLQTNQTLQKRVEEMHNLFQTEVTHIKRRHARLVSLYSTGLESKNQIDEEQNSEQMLTIDELGSSQGKPQSRQEEFAQSYGQRSLNYQYPAQVVSCQSSQKSGKKEQQQESMQFMGGTFADQQYQLPQYEGGDGIHSLQDLIRLNEGLKSKFEQLKQQSTK</sequence>